<feature type="transmembrane region" description="Helical" evidence="1">
    <location>
        <begin position="40"/>
        <end position="59"/>
    </location>
</feature>
<proteinExistence type="predicted"/>
<gene>
    <name evidence="2" type="ORF">M2412_003098</name>
</gene>
<dbReference type="RefSeq" id="WP_259261644.1">
    <property type="nucleotide sequence ID" value="NZ_JANUEK010000007.1"/>
</dbReference>
<dbReference type="AlphaFoldDB" id="A0AAW5PKJ9"/>
<keyword evidence="1" id="KW-1133">Transmembrane helix</keyword>
<protein>
    <recommendedName>
        <fullName evidence="4">tRNA_anti-like</fullName>
    </recommendedName>
</protein>
<evidence type="ECO:0000313" key="2">
    <source>
        <dbReference type="EMBL" id="MCS4281089.1"/>
    </source>
</evidence>
<dbReference type="InterPro" id="IPR024422">
    <property type="entry name" value="Protein_unknown_function_OB"/>
</dbReference>
<evidence type="ECO:0000313" key="3">
    <source>
        <dbReference type="Proteomes" id="UP001320691"/>
    </source>
</evidence>
<evidence type="ECO:0008006" key="4">
    <source>
        <dbReference type="Google" id="ProtNLM"/>
    </source>
</evidence>
<evidence type="ECO:0000256" key="1">
    <source>
        <dbReference type="SAM" id="Phobius"/>
    </source>
</evidence>
<feature type="transmembrane region" description="Helical" evidence="1">
    <location>
        <begin position="65"/>
        <end position="87"/>
    </location>
</feature>
<feature type="transmembrane region" description="Helical" evidence="1">
    <location>
        <begin position="16"/>
        <end position="33"/>
    </location>
</feature>
<dbReference type="EMBL" id="JANUEK010000007">
    <property type="protein sequence ID" value="MCS4281089.1"/>
    <property type="molecule type" value="Genomic_DNA"/>
</dbReference>
<dbReference type="Proteomes" id="UP001320691">
    <property type="component" value="Unassembled WGS sequence"/>
</dbReference>
<accession>A0AAW5PKJ9</accession>
<dbReference type="Pfam" id="PF12869">
    <property type="entry name" value="tRNA_anti-like"/>
    <property type="match status" value="1"/>
</dbReference>
<keyword evidence="1" id="KW-0812">Transmembrane</keyword>
<keyword evidence="1" id="KW-0472">Membrane</keyword>
<organism evidence="2 3">
    <name type="scientific">Stenotrophomonas rhizophila</name>
    <dbReference type="NCBI Taxonomy" id="216778"/>
    <lineage>
        <taxon>Bacteria</taxon>
        <taxon>Pseudomonadati</taxon>
        <taxon>Pseudomonadota</taxon>
        <taxon>Gammaproteobacteria</taxon>
        <taxon>Lysobacterales</taxon>
        <taxon>Lysobacteraceae</taxon>
        <taxon>Stenotrophomonas</taxon>
    </lineage>
</organism>
<name>A0AAW5PKJ9_9GAMM</name>
<comment type="caution">
    <text evidence="2">The sequence shown here is derived from an EMBL/GenBank/DDBJ whole genome shotgun (WGS) entry which is preliminary data.</text>
</comment>
<sequence>MNAAATPTPPSNPAGAAAWLLLIMAWLCFLIPFPGLGMFVGWPLNLVAFILAIVAMSKGGAWKGIVPLVLSLIASPLIYFVGGVVFAGTVSSMSRSAVEPLAEPSPADERSDGDINIAQADAVEVGARQLYLDYQANEVAADVLYKGKQLLITGEVAAIQTDFMDKPQVQLKAGSNEQVTISGLSRDEAGALHKGDAVIAACTGNGMLLNSPVARDCELR</sequence>
<reference evidence="2" key="1">
    <citation type="submission" date="2022-08" db="EMBL/GenBank/DDBJ databases">
        <title>Genomic analyses of the natural microbiome of Caenorhabditis elegans.</title>
        <authorList>
            <person name="Samuel B."/>
        </authorList>
    </citation>
    <scope>NUCLEOTIDE SEQUENCE</scope>
    <source>
        <strain evidence="2">BIGb0277</strain>
    </source>
</reference>